<dbReference type="OrthoDB" id="3269417at2759"/>
<organism evidence="1 2">
    <name type="scientific">Sphaerobolus stellatus (strain SS14)</name>
    <dbReference type="NCBI Taxonomy" id="990650"/>
    <lineage>
        <taxon>Eukaryota</taxon>
        <taxon>Fungi</taxon>
        <taxon>Dikarya</taxon>
        <taxon>Basidiomycota</taxon>
        <taxon>Agaricomycotina</taxon>
        <taxon>Agaricomycetes</taxon>
        <taxon>Phallomycetidae</taxon>
        <taxon>Geastrales</taxon>
        <taxon>Sphaerobolaceae</taxon>
        <taxon>Sphaerobolus</taxon>
    </lineage>
</organism>
<reference evidence="1 2" key="1">
    <citation type="submission" date="2014-06" db="EMBL/GenBank/DDBJ databases">
        <title>Evolutionary Origins and Diversification of the Mycorrhizal Mutualists.</title>
        <authorList>
            <consortium name="DOE Joint Genome Institute"/>
            <consortium name="Mycorrhizal Genomics Consortium"/>
            <person name="Kohler A."/>
            <person name="Kuo A."/>
            <person name="Nagy L.G."/>
            <person name="Floudas D."/>
            <person name="Copeland A."/>
            <person name="Barry K.W."/>
            <person name="Cichocki N."/>
            <person name="Veneault-Fourrey C."/>
            <person name="LaButti K."/>
            <person name="Lindquist E.A."/>
            <person name="Lipzen A."/>
            <person name="Lundell T."/>
            <person name="Morin E."/>
            <person name="Murat C."/>
            <person name="Riley R."/>
            <person name="Ohm R."/>
            <person name="Sun H."/>
            <person name="Tunlid A."/>
            <person name="Henrissat B."/>
            <person name="Grigoriev I.V."/>
            <person name="Hibbett D.S."/>
            <person name="Martin F."/>
        </authorList>
    </citation>
    <scope>NUCLEOTIDE SEQUENCE [LARGE SCALE GENOMIC DNA]</scope>
    <source>
        <strain evidence="1 2">SS14</strain>
    </source>
</reference>
<gene>
    <name evidence="1" type="ORF">M422DRAFT_196959</name>
</gene>
<keyword evidence="2" id="KW-1185">Reference proteome</keyword>
<proteinExistence type="predicted"/>
<protein>
    <submittedName>
        <fullName evidence="1">Uncharacterized protein</fullName>
    </submittedName>
</protein>
<dbReference type="Proteomes" id="UP000054279">
    <property type="component" value="Unassembled WGS sequence"/>
</dbReference>
<evidence type="ECO:0000313" key="2">
    <source>
        <dbReference type="Proteomes" id="UP000054279"/>
    </source>
</evidence>
<dbReference type="AlphaFoldDB" id="A0A0C9T1G4"/>
<evidence type="ECO:0000313" key="1">
    <source>
        <dbReference type="EMBL" id="KIJ22618.1"/>
    </source>
</evidence>
<accession>A0A0C9T1G4</accession>
<dbReference type="HOGENOM" id="CLU_101491_0_0_1"/>
<sequence length="239" mass="26928">MLAVDLLHEIELGVWKSLFTHLIWMLHAVATKGENVVDELNGRYRLIPTFGLSTIQCFSSDVSQMKKLAARDFEDILQCLIPAFEGLFPEEWDVKIQELLFTLCYWHGLAKLRMHSEITLNLLNSLTTQLGNSLRYFTNTICPNFDTVETPSEHDARVQAPAQSNTAVLNGVPDAANVIPNLANPPVPNGRGGRHPCKFNMKTYKMHSLGHYVPDIREFGTTDSYSTQIVCLSFFIICI</sequence>
<name>A0A0C9T1G4_SPHS4</name>
<dbReference type="EMBL" id="KN838062">
    <property type="protein sequence ID" value="KIJ22618.1"/>
    <property type="molecule type" value="Genomic_DNA"/>
</dbReference>